<dbReference type="Proteomes" id="UP001429100">
    <property type="component" value="Unassembled WGS sequence"/>
</dbReference>
<dbReference type="VEuPathDB" id="CryptoDB:GY17_00000642"/>
<evidence type="ECO:0000313" key="2">
    <source>
        <dbReference type="EMBL" id="CUV07758.1"/>
    </source>
</evidence>
<dbReference type="AlphaFoldDB" id="A0A0S4TK58"/>
<dbReference type="PROSITE" id="PS50195">
    <property type="entry name" value="PX"/>
    <property type="match status" value="1"/>
</dbReference>
<dbReference type="EMBL" id="JTAI01000002">
    <property type="protein sequence ID" value="PPS98210.1"/>
    <property type="molecule type" value="Genomic_DNA"/>
</dbReference>
<evidence type="ECO:0000259" key="1">
    <source>
        <dbReference type="PROSITE" id="PS50195"/>
    </source>
</evidence>
<dbReference type="Gene3D" id="3.30.1520.10">
    <property type="entry name" value="Phox-like domain"/>
    <property type="match status" value="1"/>
</dbReference>
<protein>
    <submittedName>
        <fullName evidence="3">PX domain containing protein</fullName>
    </submittedName>
</protein>
<dbReference type="Proteomes" id="UP000199752">
    <property type="component" value="Chromosome 8"/>
</dbReference>
<dbReference type="EMBL" id="LN877954">
    <property type="protein sequence ID" value="CUV07758.1"/>
    <property type="molecule type" value="Genomic_DNA"/>
</dbReference>
<feature type="domain" description="PX" evidence="1">
    <location>
        <begin position="1"/>
        <end position="111"/>
    </location>
</feature>
<dbReference type="InterPro" id="IPR001683">
    <property type="entry name" value="PX_dom"/>
</dbReference>
<dbReference type="InterPro" id="IPR036871">
    <property type="entry name" value="PX_dom_sf"/>
</dbReference>
<gene>
    <name evidence="2" type="ORF">CHUDEA8_new_07</name>
    <name evidence="3" type="ORF">GY17_00000642</name>
</gene>
<name>A0A0S4TK58_CRYHO</name>
<keyword evidence="4" id="KW-1185">Reference proteome</keyword>
<sequence length="262" mass="31188">MDTERFKIEMLDYYNSSQGMVYRINIYNKKNNESWDIERSFKDFEQVDQLFQYRYPNIPKLPSRGWWWQKNKEFYENRFHNLKEYLYSVLESDFSIENMVLAYFLDLNLVVSDAGTAANTSIEELDVDVLEYFKAKLLNIANANERSLAPMERKAREKQYHSFLGNTQYFSEFYDMEMISNNLRLHQSSLSPDENKSLPNSILDCDDMENLEPKLKQISTQDKEIVSMMGRICKEISVSLESKIKPYEIKELKLNFQPINKL</sequence>
<proteinExistence type="predicted"/>
<dbReference type="VEuPathDB" id="CryptoDB:CHUDEA8_new_07"/>
<reference evidence="3 4" key="3">
    <citation type="submission" date="2017-10" db="EMBL/GenBank/DDBJ databases">
        <title>Consistent, comparative and evidence-based genome annotation and re-annotation for the closely-related species, Cryptosporidium parvum, C. hominis and C. tyzzeri.</title>
        <authorList>
            <person name="Baptista R.P."/>
            <person name="Li Y."/>
            <person name="Sateriale A."/>
            <person name="Striepen B."/>
            <person name="Kissinger J.C."/>
        </authorList>
    </citation>
    <scope>NUCLEOTIDE SEQUENCE [LARGE SCALE GENOMIC DNA]</scope>
    <source>
        <strain evidence="3">30976</strain>
    </source>
</reference>
<accession>A0A0S4TK58</accession>
<dbReference type="VEuPathDB" id="CryptoDB:ChTU502y2012_421g0185"/>
<dbReference type="VEuPathDB" id="CryptoDB:Chro.80248"/>
<reference evidence="3 4" key="1">
    <citation type="submission" date="2014-11" db="EMBL/GenBank/DDBJ databases">
        <title>Comparative genomic analysis of Cryptosporidium hominis reveals occurrence of genetic recombination in virulent subtypes.</title>
        <authorList>
            <person name="Guo Y."/>
            <person name="Tang K."/>
            <person name="Frace M."/>
            <person name="Li N."/>
            <person name="Roellig D.M."/>
            <person name="Sammons S."/>
            <person name="Knipe K."/>
            <person name="Rowe L."/>
            <person name="Feng Y."/>
            <person name="Xiao L."/>
        </authorList>
    </citation>
    <scope>NUCLEOTIDE SEQUENCE [LARGE SCALE GENOMIC DNA]</scope>
    <source>
        <strain evidence="3">30976</strain>
    </source>
</reference>
<evidence type="ECO:0000313" key="3">
    <source>
        <dbReference type="EMBL" id="PPS98210.1"/>
    </source>
</evidence>
<reference evidence="2" key="2">
    <citation type="submission" date="2015-08" db="EMBL/GenBank/DDBJ databases">
        <authorList>
            <person name="Babu N.S."/>
            <person name="Beckwith C.J."/>
            <person name="Beseler K.G."/>
            <person name="Brison A."/>
            <person name="Carone J.V."/>
            <person name="Caskin T.P."/>
            <person name="Diamond M."/>
            <person name="Durham M.E."/>
            <person name="Foxe J.M."/>
            <person name="Go M."/>
            <person name="Henderson B.A."/>
            <person name="Jones I.B."/>
            <person name="McGettigan J.A."/>
            <person name="Micheletti S.J."/>
            <person name="Nasrallah M.E."/>
            <person name="Ortiz D."/>
            <person name="Piller C.R."/>
            <person name="Privatt S.R."/>
            <person name="Schneider S.L."/>
            <person name="Sharp S."/>
            <person name="Smith T.C."/>
            <person name="Stanton J.D."/>
            <person name="Ullery H.E."/>
            <person name="Wilson R.J."/>
            <person name="Serrano M.G."/>
            <person name="Buck G."/>
            <person name="Lee V."/>
            <person name="Wang Y."/>
            <person name="Carvalho R."/>
            <person name="Voegtly L."/>
            <person name="Shi R."/>
            <person name="Duckworth R."/>
            <person name="Johnson A."/>
            <person name="Loviza R."/>
            <person name="Walstead R."/>
            <person name="Shah Z."/>
            <person name="Kiflezghi M."/>
            <person name="Wade K."/>
            <person name="Ball S.L."/>
            <person name="Bradley K.W."/>
            <person name="Asai D.J."/>
            <person name="Bowman C.A."/>
            <person name="Russell D.A."/>
            <person name="Pope W.H."/>
            <person name="Jacobs-Sera D."/>
            <person name="Hendrix R.W."/>
            <person name="Hatfull G.F."/>
        </authorList>
    </citation>
    <scope>NUCLEOTIDE SEQUENCE [LARGE SCALE GENOMIC DNA]</scope>
</reference>
<dbReference type="VEuPathDB" id="CryptoDB:Chro.80249"/>
<evidence type="ECO:0000313" key="4">
    <source>
        <dbReference type="Proteomes" id="UP001429100"/>
    </source>
</evidence>
<dbReference type="Pfam" id="PF00787">
    <property type="entry name" value="PX"/>
    <property type="match status" value="1"/>
</dbReference>
<dbReference type="GO" id="GO:0035091">
    <property type="term" value="F:phosphatidylinositol binding"/>
    <property type="evidence" value="ECO:0007669"/>
    <property type="project" value="InterPro"/>
</dbReference>
<dbReference type="CDD" id="cd06093">
    <property type="entry name" value="PX_domain"/>
    <property type="match status" value="1"/>
</dbReference>
<organism evidence="2">
    <name type="scientific">Cryptosporidium hominis</name>
    <dbReference type="NCBI Taxonomy" id="237895"/>
    <lineage>
        <taxon>Eukaryota</taxon>
        <taxon>Sar</taxon>
        <taxon>Alveolata</taxon>
        <taxon>Apicomplexa</taxon>
        <taxon>Conoidasida</taxon>
        <taxon>Coccidia</taxon>
        <taxon>Eucoccidiorida</taxon>
        <taxon>Eimeriorina</taxon>
        <taxon>Cryptosporidiidae</taxon>
        <taxon>Cryptosporidium</taxon>
    </lineage>
</organism>
<dbReference type="SUPFAM" id="SSF64268">
    <property type="entry name" value="PX domain"/>
    <property type="match status" value="1"/>
</dbReference>